<dbReference type="Proteomes" id="UP000568751">
    <property type="component" value="Unassembled WGS sequence"/>
</dbReference>
<sequence length="69" mass="7761">MVVGANDGTLNTIKIQALTSNPAYEAKTGDDNPFTALMWGIIPHQPWLILMAMVIQDLQWVRFMAPLKY</sequence>
<organism evidence="1 2">
    <name type="scientific">Candidatus Thiodubiliella endoseptemdiera</name>
    <dbReference type="NCBI Taxonomy" id="2738886"/>
    <lineage>
        <taxon>Bacteria</taxon>
        <taxon>Pseudomonadati</taxon>
        <taxon>Pseudomonadota</taxon>
        <taxon>Gammaproteobacteria</taxon>
        <taxon>Candidatus Pseudothioglobaceae</taxon>
        <taxon>Candidatus Thiodubiliella</taxon>
    </lineage>
</organism>
<evidence type="ECO:0000313" key="1">
    <source>
        <dbReference type="EMBL" id="NYT26801.1"/>
    </source>
</evidence>
<reference evidence="1 2" key="1">
    <citation type="submission" date="2020-05" db="EMBL/GenBank/DDBJ databases">
        <title>Horizontal transmission and recombination maintain forever young bacterial symbiont genomes.</title>
        <authorList>
            <person name="Russell S.L."/>
            <person name="Pepper-Tunick E."/>
            <person name="Svedberg J."/>
            <person name="Byrne A."/>
            <person name="Ruelas Castillo J."/>
            <person name="Vollmers C."/>
            <person name="Beinart R.A."/>
            <person name="Corbett-Detig R."/>
        </authorList>
    </citation>
    <scope>NUCLEOTIDE SEQUENCE [LARGE SCALE GENOMIC DNA]</scope>
    <source>
        <strain evidence="1">455</strain>
    </source>
</reference>
<evidence type="ECO:0000313" key="2">
    <source>
        <dbReference type="Proteomes" id="UP000568751"/>
    </source>
</evidence>
<dbReference type="AlphaFoldDB" id="A0A853F1H3"/>
<gene>
    <name evidence="1" type="ORF">H0A76_02095</name>
</gene>
<comment type="caution">
    <text evidence="1">The sequence shown here is derived from an EMBL/GenBank/DDBJ whole genome shotgun (WGS) entry which is preliminary data.</text>
</comment>
<name>A0A853F1H3_9GAMM</name>
<accession>A0A853F1H3</accession>
<protein>
    <submittedName>
        <fullName evidence="1">Uncharacterized protein</fullName>
    </submittedName>
</protein>
<proteinExistence type="predicted"/>
<dbReference type="EMBL" id="JACCHT010000001">
    <property type="protein sequence ID" value="NYT26801.1"/>
    <property type="molecule type" value="Genomic_DNA"/>
</dbReference>